<evidence type="ECO:0000313" key="1">
    <source>
        <dbReference type="EMBL" id="OAS20007.1"/>
    </source>
</evidence>
<evidence type="ECO:0000313" key="2">
    <source>
        <dbReference type="Proteomes" id="UP000078316"/>
    </source>
</evidence>
<comment type="caution">
    <text evidence="1">The sequence shown here is derived from an EMBL/GenBank/DDBJ whole genome shotgun (WGS) entry which is preliminary data.</text>
</comment>
<dbReference type="AlphaFoldDB" id="A0A179S675"/>
<organism evidence="1 2">
    <name type="scientific">Methylobacterium platani</name>
    <dbReference type="NCBI Taxonomy" id="427683"/>
    <lineage>
        <taxon>Bacteria</taxon>
        <taxon>Pseudomonadati</taxon>
        <taxon>Pseudomonadota</taxon>
        <taxon>Alphaproteobacteria</taxon>
        <taxon>Hyphomicrobiales</taxon>
        <taxon>Methylobacteriaceae</taxon>
        <taxon>Methylobacterium</taxon>
    </lineage>
</organism>
<dbReference type="Proteomes" id="UP000078316">
    <property type="component" value="Unassembled WGS sequence"/>
</dbReference>
<accession>A0A179S675</accession>
<dbReference type="EMBL" id="LWHQ01000047">
    <property type="protein sequence ID" value="OAS20007.1"/>
    <property type="molecule type" value="Genomic_DNA"/>
</dbReference>
<proteinExistence type="predicted"/>
<sequence>MSNRSARAIRWKTVSCVTSGGSQAVRMIRAQLLEHTVGGNGRAWIVQSLLHLLAEHGVERRFFPIEGA</sequence>
<name>A0A179S675_9HYPH</name>
<gene>
    <name evidence="1" type="ORF">A5481_23120</name>
</gene>
<reference evidence="1 2" key="1">
    <citation type="submission" date="2016-04" db="EMBL/GenBank/DDBJ databases">
        <authorList>
            <person name="Evans L.H."/>
            <person name="Alamgir A."/>
            <person name="Owens N."/>
            <person name="Weber N.D."/>
            <person name="Virtaneva K."/>
            <person name="Barbian K."/>
            <person name="Babar A."/>
            <person name="Rosenke K."/>
        </authorList>
    </citation>
    <scope>NUCLEOTIDE SEQUENCE [LARGE SCALE GENOMIC DNA]</scope>
    <source>
        <strain evidence="1 2">PMB02</strain>
    </source>
</reference>
<protein>
    <submittedName>
        <fullName evidence="1">Uncharacterized protein</fullName>
    </submittedName>
</protein>